<dbReference type="EMBL" id="JBIGHW010000008">
    <property type="protein sequence ID" value="MFG6442076.1"/>
    <property type="molecule type" value="Genomic_DNA"/>
</dbReference>
<dbReference type="Proteomes" id="UP001606301">
    <property type="component" value="Unassembled WGS sequence"/>
</dbReference>
<gene>
    <name evidence="5" type="ORF">ACG0Z3_15430</name>
</gene>
<evidence type="ECO:0000256" key="3">
    <source>
        <dbReference type="ARBA" id="ARBA00023163"/>
    </source>
</evidence>
<dbReference type="RefSeq" id="WP_394398949.1">
    <property type="nucleotide sequence ID" value="NZ_JBIGHW010000008.1"/>
</dbReference>
<keyword evidence="3" id="KW-0804">Transcription</keyword>
<proteinExistence type="predicted"/>
<comment type="caution">
    <text evidence="5">The sequence shown here is derived from an EMBL/GenBank/DDBJ whole genome shotgun (WGS) entry which is preliminary data.</text>
</comment>
<feature type="domain" description="HTH luxR-type" evidence="4">
    <location>
        <begin position="125"/>
        <end position="190"/>
    </location>
</feature>
<dbReference type="Gene3D" id="3.40.50.2300">
    <property type="match status" value="1"/>
</dbReference>
<dbReference type="InterPro" id="IPR016032">
    <property type="entry name" value="Sig_transdc_resp-reg_C-effctor"/>
</dbReference>
<protein>
    <submittedName>
        <fullName evidence="5">LuxR C-terminal-related transcriptional regulator</fullName>
    </submittedName>
</protein>
<dbReference type="Pfam" id="PF00196">
    <property type="entry name" value="GerE"/>
    <property type="match status" value="1"/>
</dbReference>
<dbReference type="PANTHER" id="PTHR44688:SF25">
    <property type="entry name" value="HTH LUXR-TYPE DOMAIN-CONTAINING PROTEIN"/>
    <property type="match status" value="1"/>
</dbReference>
<reference evidence="5 6" key="1">
    <citation type="submission" date="2024-08" db="EMBL/GenBank/DDBJ databases">
        <authorList>
            <person name="Lu H."/>
        </authorList>
    </citation>
    <scope>NUCLEOTIDE SEQUENCE [LARGE SCALE GENOMIC DNA]</scope>
    <source>
        <strain evidence="5 6">LKC17W</strain>
    </source>
</reference>
<accession>A0ABW7FL61</accession>
<evidence type="ECO:0000313" key="6">
    <source>
        <dbReference type="Proteomes" id="UP001606301"/>
    </source>
</evidence>
<name>A0ABW7FL61_9BURK</name>
<evidence type="ECO:0000313" key="5">
    <source>
        <dbReference type="EMBL" id="MFG6442076.1"/>
    </source>
</evidence>
<dbReference type="InterPro" id="IPR000792">
    <property type="entry name" value="Tscrpt_reg_LuxR_C"/>
</dbReference>
<sequence length="217" mass="22778">MPAVDARRHAALGVSVLHGHPLLAAGILAMLADPAVDDAPLALAAAVGQPVLVTDYQQAMRQPHDVPVLVVEGGLTVYKVRSLLQVGTQGCISAEGSAGELLRAVAALRSGGNYFCPTVTGLLADAVMPAVLTRGEQRVLELLCQGLDNKTIAGHLQIAVGTVKTHVKAMLAKTETRTRTALVARSIRCGWVTAEAPLQVRPIMPPPRCRLPTATLR</sequence>
<organism evidence="5 6">
    <name type="scientific">Pelomonas margarita</name>
    <dbReference type="NCBI Taxonomy" id="3299031"/>
    <lineage>
        <taxon>Bacteria</taxon>
        <taxon>Pseudomonadati</taxon>
        <taxon>Pseudomonadota</taxon>
        <taxon>Betaproteobacteria</taxon>
        <taxon>Burkholderiales</taxon>
        <taxon>Sphaerotilaceae</taxon>
        <taxon>Roseateles</taxon>
    </lineage>
</organism>
<dbReference type="PROSITE" id="PS50043">
    <property type="entry name" value="HTH_LUXR_2"/>
    <property type="match status" value="1"/>
</dbReference>
<dbReference type="PRINTS" id="PR00038">
    <property type="entry name" value="HTHLUXR"/>
</dbReference>
<dbReference type="PROSITE" id="PS00622">
    <property type="entry name" value="HTH_LUXR_1"/>
    <property type="match status" value="1"/>
</dbReference>
<keyword evidence="1" id="KW-0805">Transcription regulation</keyword>
<evidence type="ECO:0000256" key="1">
    <source>
        <dbReference type="ARBA" id="ARBA00023015"/>
    </source>
</evidence>
<keyword evidence="6" id="KW-1185">Reference proteome</keyword>
<dbReference type="SMART" id="SM00421">
    <property type="entry name" value="HTH_LUXR"/>
    <property type="match status" value="1"/>
</dbReference>
<dbReference type="CDD" id="cd06170">
    <property type="entry name" value="LuxR_C_like"/>
    <property type="match status" value="1"/>
</dbReference>
<evidence type="ECO:0000259" key="4">
    <source>
        <dbReference type="PROSITE" id="PS50043"/>
    </source>
</evidence>
<dbReference type="PANTHER" id="PTHR44688">
    <property type="entry name" value="DNA-BINDING TRANSCRIPTIONAL ACTIVATOR DEVR_DOSR"/>
    <property type="match status" value="1"/>
</dbReference>
<evidence type="ECO:0000256" key="2">
    <source>
        <dbReference type="ARBA" id="ARBA00023125"/>
    </source>
</evidence>
<keyword evidence="2" id="KW-0238">DNA-binding</keyword>
<dbReference type="SUPFAM" id="SSF46894">
    <property type="entry name" value="C-terminal effector domain of the bipartite response regulators"/>
    <property type="match status" value="1"/>
</dbReference>